<dbReference type="GO" id="GO:0003676">
    <property type="term" value="F:nucleic acid binding"/>
    <property type="evidence" value="ECO:0007669"/>
    <property type="project" value="InterPro"/>
</dbReference>
<reference evidence="4" key="1">
    <citation type="journal article" date="2022" name="Microb. Genom.">
        <title>A global pangenome for the wheat fungal pathogen Pyrenophora tritici-repentis and prediction of effector protein structural homology.</title>
        <authorList>
            <person name="Moolhuijzen P.M."/>
            <person name="See P.T."/>
            <person name="Shi G."/>
            <person name="Powell H.R."/>
            <person name="Cockram J."/>
            <person name="Jorgensen L.N."/>
            <person name="Benslimane H."/>
            <person name="Strelkov S.E."/>
            <person name="Turner J."/>
            <person name="Liu Z."/>
            <person name="Moffat C.S."/>
        </authorList>
    </citation>
    <scope>NUCLEOTIDE SEQUENCE [LARGE SCALE GENOMIC DNA]</scope>
</reference>
<feature type="domain" description="DDE-1" evidence="2">
    <location>
        <begin position="6"/>
        <end position="83"/>
    </location>
</feature>
<dbReference type="EMBL" id="NRDI02000004">
    <property type="protein sequence ID" value="KAI1516672.1"/>
    <property type="molecule type" value="Genomic_DNA"/>
</dbReference>
<comment type="caution">
    <text evidence="3">The sequence shown here is derived from an EMBL/GenBank/DDBJ whole genome shotgun (WGS) entry which is preliminary data.</text>
</comment>
<evidence type="ECO:0000259" key="2">
    <source>
        <dbReference type="Pfam" id="PF03184"/>
    </source>
</evidence>
<evidence type="ECO:0000313" key="4">
    <source>
        <dbReference type="Proteomes" id="UP000249757"/>
    </source>
</evidence>
<proteinExistence type="predicted"/>
<accession>A0A922T273</accession>
<sequence length="334" mass="39299">MEFIKYCDRHRILLMILPPHSTHTLQPLDVVLFKPLSQAYSNELTNHLYKAQGLIPIKKGDFFPLFWRAWQASFKQSTILKAFEATGIWPIDPNVILRRFASTPEAERSSSSGLSDHDWRKLDRLVRAAVNDSHQYEARKLRSSVHHLSVQYKLLQHENEGLKEALQHKKKHKKKGKALDLQQRQEYHGGSVFWSPRKIREARAREVVRERDKIEEKLQKAQAKKQREEVQLQRQVKLEEKRVERQRLKEIRELERAEKAAERARKVEAQHQKKATQQAQQRKRKASRAPSSKNKRQKRAMEDRARDRVASPPSPPPPKTTSRGRNVNLPQKFR</sequence>
<keyword evidence="4" id="KW-1185">Reference proteome</keyword>
<dbReference type="AlphaFoldDB" id="A0A922T273"/>
<feature type="compositionally biased region" description="Basic and acidic residues" evidence="1">
    <location>
        <begin position="299"/>
        <end position="309"/>
    </location>
</feature>
<evidence type="ECO:0000256" key="1">
    <source>
        <dbReference type="SAM" id="MobiDB-lite"/>
    </source>
</evidence>
<dbReference type="Proteomes" id="UP000249757">
    <property type="component" value="Unassembled WGS sequence"/>
</dbReference>
<protein>
    <submittedName>
        <fullName evidence="3">Membrane protein</fullName>
    </submittedName>
</protein>
<dbReference type="InterPro" id="IPR004875">
    <property type="entry name" value="DDE_SF_endonuclease_dom"/>
</dbReference>
<name>A0A922T273_9PLEO</name>
<organism evidence="3 4">
    <name type="scientific">Pyrenophora tritici-repentis</name>
    <dbReference type="NCBI Taxonomy" id="45151"/>
    <lineage>
        <taxon>Eukaryota</taxon>
        <taxon>Fungi</taxon>
        <taxon>Dikarya</taxon>
        <taxon>Ascomycota</taxon>
        <taxon>Pezizomycotina</taxon>
        <taxon>Dothideomycetes</taxon>
        <taxon>Pleosporomycetidae</taxon>
        <taxon>Pleosporales</taxon>
        <taxon>Pleosporineae</taxon>
        <taxon>Pleosporaceae</taxon>
        <taxon>Pyrenophora</taxon>
    </lineage>
</organism>
<feature type="compositionally biased region" description="Polar residues" evidence="1">
    <location>
        <begin position="320"/>
        <end position="334"/>
    </location>
</feature>
<feature type="compositionally biased region" description="Basic and acidic residues" evidence="1">
    <location>
        <begin position="256"/>
        <end position="271"/>
    </location>
</feature>
<feature type="compositionally biased region" description="Basic residues" evidence="1">
    <location>
        <begin position="281"/>
        <end position="298"/>
    </location>
</feature>
<evidence type="ECO:0000313" key="3">
    <source>
        <dbReference type="EMBL" id="KAI1516672.1"/>
    </source>
</evidence>
<gene>
    <name evidence="3" type="ORF">Ptr86124_003609</name>
</gene>
<feature type="region of interest" description="Disordered" evidence="1">
    <location>
        <begin position="256"/>
        <end position="334"/>
    </location>
</feature>
<dbReference type="Pfam" id="PF03184">
    <property type="entry name" value="DDE_1"/>
    <property type="match status" value="1"/>
</dbReference>